<dbReference type="RefSeq" id="XP_008609585.1">
    <property type="nucleotide sequence ID" value="XM_008611363.1"/>
</dbReference>
<evidence type="ECO:0000313" key="3">
    <source>
        <dbReference type="Proteomes" id="UP000030762"/>
    </source>
</evidence>
<feature type="compositionally biased region" description="Polar residues" evidence="1">
    <location>
        <begin position="181"/>
        <end position="190"/>
    </location>
</feature>
<dbReference type="OrthoDB" id="78479at2759"/>
<name>T0RWB7_SAPDV</name>
<evidence type="ECO:0000256" key="1">
    <source>
        <dbReference type="SAM" id="MobiDB-lite"/>
    </source>
</evidence>
<feature type="region of interest" description="Disordered" evidence="1">
    <location>
        <begin position="120"/>
        <end position="268"/>
    </location>
</feature>
<dbReference type="VEuPathDB" id="FungiDB:SDRG_05636"/>
<accession>T0RWB7</accession>
<dbReference type="InParanoid" id="T0RWB7"/>
<dbReference type="STRING" id="1156394.T0RWB7"/>
<gene>
    <name evidence="2" type="ORF">SDRG_05636</name>
</gene>
<protein>
    <submittedName>
        <fullName evidence="2">Uncharacterized protein</fullName>
    </submittedName>
</protein>
<reference evidence="2 3" key="1">
    <citation type="submission" date="2012-04" db="EMBL/GenBank/DDBJ databases">
        <title>The Genome Sequence of Saprolegnia declina VS20.</title>
        <authorList>
            <consortium name="The Broad Institute Genome Sequencing Platform"/>
            <person name="Russ C."/>
            <person name="Nusbaum C."/>
            <person name="Tyler B."/>
            <person name="van West P."/>
            <person name="Dieguez-Uribeondo J."/>
            <person name="de Bruijn I."/>
            <person name="Tripathy S."/>
            <person name="Jiang R."/>
            <person name="Young S.K."/>
            <person name="Zeng Q."/>
            <person name="Gargeya S."/>
            <person name="Fitzgerald M."/>
            <person name="Haas B."/>
            <person name="Abouelleil A."/>
            <person name="Alvarado L."/>
            <person name="Arachchi H.M."/>
            <person name="Berlin A."/>
            <person name="Chapman S.B."/>
            <person name="Goldberg J."/>
            <person name="Griggs A."/>
            <person name="Gujja S."/>
            <person name="Hansen M."/>
            <person name="Howarth C."/>
            <person name="Imamovic A."/>
            <person name="Larimer J."/>
            <person name="McCowen C."/>
            <person name="Montmayeur A."/>
            <person name="Murphy C."/>
            <person name="Neiman D."/>
            <person name="Pearson M."/>
            <person name="Priest M."/>
            <person name="Roberts A."/>
            <person name="Saif S."/>
            <person name="Shea T."/>
            <person name="Sisk P."/>
            <person name="Sykes S."/>
            <person name="Wortman J."/>
            <person name="Nusbaum C."/>
            <person name="Birren B."/>
        </authorList>
    </citation>
    <scope>NUCLEOTIDE SEQUENCE [LARGE SCALE GENOMIC DNA]</scope>
    <source>
        <strain evidence="2 3">VS20</strain>
    </source>
</reference>
<dbReference type="AlphaFoldDB" id="T0RWB7"/>
<organism evidence="2 3">
    <name type="scientific">Saprolegnia diclina (strain VS20)</name>
    <dbReference type="NCBI Taxonomy" id="1156394"/>
    <lineage>
        <taxon>Eukaryota</taxon>
        <taxon>Sar</taxon>
        <taxon>Stramenopiles</taxon>
        <taxon>Oomycota</taxon>
        <taxon>Saprolegniomycetes</taxon>
        <taxon>Saprolegniales</taxon>
        <taxon>Saprolegniaceae</taxon>
        <taxon>Saprolegnia</taxon>
    </lineage>
</organism>
<dbReference type="EMBL" id="JH767146">
    <property type="protein sequence ID" value="EQC36803.1"/>
    <property type="molecule type" value="Genomic_DNA"/>
</dbReference>
<dbReference type="GeneID" id="19946363"/>
<keyword evidence="3" id="KW-1185">Reference proteome</keyword>
<proteinExistence type="predicted"/>
<evidence type="ECO:0000313" key="2">
    <source>
        <dbReference type="EMBL" id="EQC36803.1"/>
    </source>
</evidence>
<sequence length="423" mass="46313">MHDAVATYGFILASAQRACASSPSSVYLWKLREIRIRLRDASYKDDASFVQDLVMLLRSVNDAAVYSVAANEIQAAMRQMGLPPPTLPPWPTPALAVLPPTPLDHAAVLRQSEEQLKRCVRAPPSAQRPSALKAPNQKPATPKATTPRVPKPKARPKAAATSVPIKVEPTTLVPARPRSARSASTNSEPSRPSRAAAVAERTRSTETRSRAARTKVTPRKASSPALPPSKPRSRTRKPVVIKMEVTETEVDDDDAPRRKVGRPPLIPLEPHIADAPTLARLEILRSLPEQGLCPHLERQAINLYSNKRERLLAPVAMGALKDGHIVCRGDEPKTFKQFFKQHVKNSMPGQSPCAHIYIVSMKKSLDLHLLECNHYAAMEASIKPYNKTAAGTGPALTPRTSRKRKREAKEKPSTPSDSDLVAT</sequence>
<dbReference type="OMA" id="CAHIYIV"/>
<feature type="region of interest" description="Disordered" evidence="1">
    <location>
        <begin position="387"/>
        <end position="423"/>
    </location>
</feature>
<feature type="compositionally biased region" description="Basic and acidic residues" evidence="1">
    <location>
        <begin position="200"/>
        <end position="209"/>
    </location>
</feature>
<dbReference type="Proteomes" id="UP000030762">
    <property type="component" value="Unassembled WGS sequence"/>
</dbReference>